<keyword evidence="7" id="KW-1185">Reference proteome</keyword>
<proteinExistence type="predicted"/>
<reference evidence="6" key="1">
    <citation type="submission" date="2020-12" db="EMBL/GenBank/DDBJ databases">
        <title>Metabolic potential, ecology and presence of endohyphal bacteria is reflected in genomic diversity of Mucoromycotina.</title>
        <authorList>
            <person name="Muszewska A."/>
            <person name="Okrasinska A."/>
            <person name="Steczkiewicz K."/>
            <person name="Drgas O."/>
            <person name="Orlowska M."/>
            <person name="Perlinska-Lenart U."/>
            <person name="Aleksandrzak-Piekarczyk T."/>
            <person name="Szatraj K."/>
            <person name="Zielenkiewicz U."/>
            <person name="Pilsyk S."/>
            <person name="Malc E."/>
            <person name="Mieczkowski P."/>
            <person name="Kruszewska J.S."/>
            <person name="Biernat P."/>
            <person name="Pawlowska J."/>
        </authorList>
    </citation>
    <scope>NUCLEOTIDE SEQUENCE</scope>
    <source>
        <strain evidence="6">CBS 226.32</strain>
    </source>
</reference>
<evidence type="ECO:0000256" key="1">
    <source>
        <dbReference type="ARBA" id="ARBA00004141"/>
    </source>
</evidence>
<feature type="transmembrane region" description="Helical" evidence="5">
    <location>
        <begin position="257"/>
        <end position="283"/>
    </location>
</feature>
<dbReference type="Gene3D" id="1.20.1250.20">
    <property type="entry name" value="MFS general substrate transporter like domains"/>
    <property type="match status" value="2"/>
</dbReference>
<dbReference type="EMBL" id="JAEPRC010000426">
    <property type="protein sequence ID" value="KAG2197495.1"/>
    <property type="molecule type" value="Genomic_DNA"/>
</dbReference>
<dbReference type="GO" id="GO:0097037">
    <property type="term" value="P:heme export"/>
    <property type="evidence" value="ECO:0007669"/>
    <property type="project" value="TreeGrafter"/>
</dbReference>
<dbReference type="GO" id="GO:0020037">
    <property type="term" value="F:heme binding"/>
    <property type="evidence" value="ECO:0007669"/>
    <property type="project" value="TreeGrafter"/>
</dbReference>
<feature type="transmembrane region" description="Helical" evidence="5">
    <location>
        <begin position="323"/>
        <end position="342"/>
    </location>
</feature>
<dbReference type="Pfam" id="PF07690">
    <property type="entry name" value="MFS_1"/>
    <property type="match status" value="1"/>
</dbReference>
<gene>
    <name evidence="6" type="ORF">INT46_003424</name>
</gene>
<evidence type="ECO:0000256" key="5">
    <source>
        <dbReference type="SAM" id="Phobius"/>
    </source>
</evidence>
<dbReference type="AlphaFoldDB" id="A0A8H7UVS4"/>
<evidence type="ECO:0008006" key="8">
    <source>
        <dbReference type="Google" id="ProtNLM"/>
    </source>
</evidence>
<feature type="transmembrane region" description="Helical" evidence="5">
    <location>
        <begin position="349"/>
        <end position="368"/>
    </location>
</feature>
<accession>A0A8H7UVS4</accession>
<dbReference type="Proteomes" id="UP000650833">
    <property type="component" value="Unassembled WGS sequence"/>
</dbReference>
<feature type="transmembrane region" description="Helical" evidence="5">
    <location>
        <begin position="80"/>
        <end position="96"/>
    </location>
</feature>
<keyword evidence="3 5" id="KW-1133">Transmembrane helix</keyword>
<feature type="transmembrane region" description="Helical" evidence="5">
    <location>
        <begin position="135"/>
        <end position="157"/>
    </location>
</feature>
<feature type="transmembrane region" description="Helical" evidence="5">
    <location>
        <begin position="108"/>
        <end position="128"/>
    </location>
</feature>
<evidence type="ECO:0000313" key="6">
    <source>
        <dbReference type="EMBL" id="KAG2197495.1"/>
    </source>
</evidence>
<sequence length="452" mass="50291">MPLNRQSLQEYDSLLSTSSSSSSSRNGSWRWLVLFSFSFFSFSSALMWITFAPCLYIFVQYYFQHESTATTNAINSLSSVYMMIYPFAIQFTFKYFEDRLYGSPGNGLRRGILIGSCLNAIAGGIRWLGAIPSMYGFIILFLGQTVAAIAQVFMLSIPPQLAVAWFPENEINVATSIAVSANNLGIAAGCALTPLVVKQATRETDIPHLLLIQFIMCLIVLLLIWFSFQKSPPYWKSMITEANSADQSIQLWKQEKFIYMLGSYCIIMGAQCAIITLLAQILIPPFKHVIDEKHVGLLGAAMLFVGFPASIAVGYYLDQTLKYRRVCTILSILTALSVLCLYISSELEFLTGVIISCVCFGLSSYAIAPAFFQFASELFYPISEIIPTGYLFTVGNIGGVFLVAVMGWSEDMTTKFSMRIPMICLSVAMFISVYFMAQVKGPLKRTIHQQSP</sequence>
<evidence type="ECO:0000256" key="4">
    <source>
        <dbReference type="ARBA" id="ARBA00023136"/>
    </source>
</evidence>
<dbReference type="OrthoDB" id="422206at2759"/>
<dbReference type="PANTHER" id="PTHR10924">
    <property type="entry name" value="MAJOR FACILITATOR SUPERFAMILY PROTEIN-RELATED"/>
    <property type="match status" value="1"/>
</dbReference>
<feature type="transmembrane region" description="Helical" evidence="5">
    <location>
        <begin position="388"/>
        <end position="408"/>
    </location>
</feature>
<evidence type="ECO:0000313" key="7">
    <source>
        <dbReference type="Proteomes" id="UP000650833"/>
    </source>
</evidence>
<keyword evidence="2 5" id="KW-0812">Transmembrane</keyword>
<protein>
    <recommendedName>
        <fullName evidence="8">Major facilitator superfamily (MFS) profile domain-containing protein</fullName>
    </recommendedName>
</protein>
<feature type="transmembrane region" description="Helical" evidence="5">
    <location>
        <begin position="420"/>
        <end position="437"/>
    </location>
</feature>
<keyword evidence="4 5" id="KW-0472">Membrane</keyword>
<dbReference type="SUPFAM" id="SSF103473">
    <property type="entry name" value="MFS general substrate transporter"/>
    <property type="match status" value="1"/>
</dbReference>
<comment type="caution">
    <text evidence="6">The sequence shown here is derived from an EMBL/GenBank/DDBJ whole genome shotgun (WGS) entry which is preliminary data.</text>
</comment>
<comment type="subcellular location">
    <subcellularLocation>
        <location evidence="1">Membrane</location>
        <topology evidence="1">Multi-pass membrane protein</topology>
    </subcellularLocation>
</comment>
<feature type="transmembrane region" description="Helical" evidence="5">
    <location>
        <begin position="295"/>
        <end position="317"/>
    </location>
</feature>
<evidence type="ECO:0000256" key="3">
    <source>
        <dbReference type="ARBA" id="ARBA00022989"/>
    </source>
</evidence>
<evidence type="ECO:0000256" key="2">
    <source>
        <dbReference type="ARBA" id="ARBA00022692"/>
    </source>
</evidence>
<feature type="transmembrane region" description="Helical" evidence="5">
    <location>
        <begin position="209"/>
        <end position="228"/>
    </location>
</feature>
<organism evidence="6 7">
    <name type="scientific">Mucor plumbeus</name>
    <dbReference type="NCBI Taxonomy" id="97098"/>
    <lineage>
        <taxon>Eukaryota</taxon>
        <taxon>Fungi</taxon>
        <taxon>Fungi incertae sedis</taxon>
        <taxon>Mucoromycota</taxon>
        <taxon>Mucoromycotina</taxon>
        <taxon>Mucoromycetes</taxon>
        <taxon>Mucorales</taxon>
        <taxon>Mucorineae</taxon>
        <taxon>Mucoraceae</taxon>
        <taxon>Mucor</taxon>
    </lineage>
</organism>
<dbReference type="InterPro" id="IPR049680">
    <property type="entry name" value="FLVCR1-2_SLC49-like"/>
</dbReference>
<name>A0A8H7UVS4_9FUNG</name>
<feature type="transmembrane region" description="Helical" evidence="5">
    <location>
        <begin position="31"/>
        <end position="59"/>
    </location>
</feature>
<dbReference type="GO" id="GO:0015232">
    <property type="term" value="F:heme transmembrane transporter activity"/>
    <property type="evidence" value="ECO:0007669"/>
    <property type="project" value="TreeGrafter"/>
</dbReference>
<dbReference type="InterPro" id="IPR011701">
    <property type="entry name" value="MFS"/>
</dbReference>
<dbReference type="PANTHER" id="PTHR10924:SF4">
    <property type="entry name" value="GH15861P"/>
    <property type="match status" value="1"/>
</dbReference>
<dbReference type="InterPro" id="IPR036259">
    <property type="entry name" value="MFS_trans_sf"/>
</dbReference>
<dbReference type="GO" id="GO:0016020">
    <property type="term" value="C:membrane"/>
    <property type="evidence" value="ECO:0007669"/>
    <property type="project" value="UniProtKB-SubCell"/>
</dbReference>